<comment type="caution">
    <text evidence="9">The sequence shown here is derived from an EMBL/GenBank/DDBJ whole genome shotgun (WGS) entry which is preliminary data.</text>
</comment>
<proteinExistence type="predicted"/>
<feature type="region of interest" description="Disordered" evidence="7">
    <location>
        <begin position="313"/>
        <end position="388"/>
    </location>
</feature>
<evidence type="ECO:0000256" key="7">
    <source>
        <dbReference type="SAM" id="MobiDB-lite"/>
    </source>
</evidence>
<dbReference type="EMBL" id="JAFIRN010000001">
    <property type="protein sequence ID" value="KAG5857412.1"/>
    <property type="molecule type" value="Genomic_DNA"/>
</dbReference>
<feature type="compositionally biased region" description="Polar residues" evidence="7">
    <location>
        <begin position="229"/>
        <end position="238"/>
    </location>
</feature>
<evidence type="ECO:0000256" key="3">
    <source>
        <dbReference type="ARBA" id="ARBA00022679"/>
    </source>
</evidence>
<feature type="region of interest" description="Disordered" evidence="7">
    <location>
        <begin position="1"/>
        <end position="33"/>
    </location>
</feature>
<evidence type="ECO:0000259" key="8">
    <source>
        <dbReference type="PROSITE" id="PS50108"/>
    </source>
</evidence>
<feature type="region of interest" description="Disordered" evidence="7">
    <location>
        <begin position="91"/>
        <end position="152"/>
    </location>
</feature>
<reference evidence="9" key="1">
    <citation type="submission" date="2021-01" db="EMBL/GenBank/DDBJ databases">
        <title>A chromosome-scale assembly of European eel, Anguilla anguilla.</title>
        <authorList>
            <person name="Henkel C."/>
            <person name="Jong-Raadsen S.A."/>
            <person name="Dufour S."/>
            <person name="Weltzien F.-A."/>
            <person name="Palstra A.P."/>
            <person name="Pelster B."/>
            <person name="Spaink H.P."/>
            <person name="Van Den Thillart G.E."/>
            <person name="Jansen H."/>
            <person name="Zahm M."/>
            <person name="Klopp C."/>
            <person name="Cedric C."/>
            <person name="Louis A."/>
            <person name="Berthelot C."/>
            <person name="Parey E."/>
            <person name="Roest Crollius H."/>
            <person name="Montfort J."/>
            <person name="Robinson-Rechavi M."/>
            <person name="Bucao C."/>
            <person name="Bouchez O."/>
            <person name="Gislard M."/>
            <person name="Lluch J."/>
            <person name="Milhes M."/>
            <person name="Lampietro C."/>
            <person name="Lopez Roques C."/>
            <person name="Donnadieu C."/>
            <person name="Braasch I."/>
            <person name="Desvignes T."/>
            <person name="Postlethwait J."/>
            <person name="Bobe J."/>
            <person name="Guiguen Y."/>
            <person name="Dirks R."/>
        </authorList>
    </citation>
    <scope>NUCLEOTIDE SEQUENCE</scope>
    <source>
        <strain evidence="9">Tag_6206</strain>
        <tissue evidence="9">Liver</tissue>
    </source>
</reference>
<dbReference type="Pfam" id="PF00786">
    <property type="entry name" value="PBD"/>
    <property type="match status" value="1"/>
</dbReference>
<dbReference type="GO" id="GO:0004674">
    <property type="term" value="F:protein serine/threonine kinase activity"/>
    <property type="evidence" value="ECO:0007669"/>
    <property type="project" value="UniProtKB-KW"/>
</dbReference>
<evidence type="ECO:0000256" key="5">
    <source>
        <dbReference type="ARBA" id="ARBA00022777"/>
    </source>
</evidence>
<dbReference type="FunFam" id="3.90.810.10:FF:000002">
    <property type="entry name" value="Non-specific serine/threonine protein kinase"/>
    <property type="match status" value="1"/>
</dbReference>
<feature type="compositionally biased region" description="Pro residues" evidence="7">
    <location>
        <begin position="341"/>
        <end position="353"/>
    </location>
</feature>
<sequence length="408" mass="44527">MFGKRKKQLEISEPSNFEHRVHTGFDPEEQTFTGLPQQWQSLLDDTANRPKPVVDLTFVTPVQLSPVKAIVQGGKPKKDATLNGLMEEFDSVSVSPSPQHQANPGPDSSVKEENGIQALQPSHLSHRVGGIEGGERGGARGGARGGPTAVRRSLSVRENGYMARSPFYPDAMPGKPSLVSTQHDYTTILSAMLGPDTRGRHRASTGGGFRDYDYWRGGLVPENHKKRPNSSYFTEGSPQPNPRQRSRSGSGLQEFDQPCAVSPYKSTPEGRAYSSHTHPCFSETITTPYRMLMGRDSGPFRDGSVEFFPRGSFRLPQSRAHPGGSSALHPPALLHHKPSPYLHPPSQPSPSYTPPGAYSRPPTSYPLRGAYPPPSWVSGSDRQPSHVSHEQFRAALQLVVSPGTRGIT</sequence>
<keyword evidence="5" id="KW-0418">Kinase</keyword>
<dbReference type="CDD" id="cd01093">
    <property type="entry name" value="CRIB_PAK_like"/>
    <property type="match status" value="1"/>
</dbReference>
<accession>A0A9D3SBU3</accession>
<evidence type="ECO:0000256" key="2">
    <source>
        <dbReference type="ARBA" id="ARBA00022527"/>
    </source>
</evidence>
<feature type="compositionally biased region" description="Basic and acidic residues" evidence="7">
    <location>
        <begin position="16"/>
        <end position="25"/>
    </location>
</feature>
<name>A0A9D3SBU3_ANGAN</name>
<dbReference type="AlphaFoldDB" id="A0A9D3SBU3"/>
<keyword evidence="10" id="KW-1185">Reference proteome</keyword>
<feature type="domain" description="CRIB" evidence="8">
    <location>
        <begin position="11"/>
        <end position="24"/>
    </location>
</feature>
<evidence type="ECO:0000256" key="4">
    <source>
        <dbReference type="ARBA" id="ARBA00022741"/>
    </source>
</evidence>
<dbReference type="InterPro" id="IPR036936">
    <property type="entry name" value="CRIB_dom_sf"/>
</dbReference>
<dbReference type="InterPro" id="IPR033923">
    <property type="entry name" value="PAK_BD"/>
</dbReference>
<dbReference type="InterPro" id="IPR000095">
    <property type="entry name" value="CRIB_dom"/>
</dbReference>
<keyword evidence="3" id="KW-0808">Transferase</keyword>
<dbReference type="Proteomes" id="UP001044222">
    <property type="component" value="Unassembled WGS sequence"/>
</dbReference>
<keyword evidence="4" id="KW-0547">Nucleotide-binding</keyword>
<dbReference type="GO" id="GO:0005524">
    <property type="term" value="F:ATP binding"/>
    <property type="evidence" value="ECO:0007669"/>
    <property type="project" value="UniProtKB-KW"/>
</dbReference>
<feature type="compositionally biased region" description="Polar residues" evidence="7">
    <location>
        <begin position="92"/>
        <end position="102"/>
    </location>
</feature>
<gene>
    <name evidence="9" type="ORF">ANANG_G00019190</name>
</gene>
<evidence type="ECO:0000313" key="9">
    <source>
        <dbReference type="EMBL" id="KAG5857412.1"/>
    </source>
</evidence>
<evidence type="ECO:0000313" key="10">
    <source>
        <dbReference type="Proteomes" id="UP001044222"/>
    </source>
</evidence>
<dbReference type="PROSITE" id="PS50108">
    <property type="entry name" value="CRIB"/>
    <property type="match status" value="1"/>
</dbReference>
<dbReference type="SMART" id="SM00285">
    <property type="entry name" value="PBD"/>
    <property type="match status" value="1"/>
</dbReference>
<dbReference type="Gene3D" id="3.90.810.10">
    <property type="entry name" value="CRIB domain"/>
    <property type="match status" value="1"/>
</dbReference>
<dbReference type="EC" id="2.7.11.1" evidence="1"/>
<organism evidence="9 10">
    <name type="scientific">Anguilla anguilla</name>
    <name type="common">European freshwater eel</name>
    <name type="synonym">Muraena anguilla</name>
    <dbReference type="NCBI Taxonomy" id="7936"/>
    <lineage>
        <taxon>Eukaryota</taxon>
        <taxon>Metazoa</taxon>
        <taxon>Chordata</taxon>
        <taxon>Craniata</taxon>
        <taxon>Vertebrata</taxon>
        <taxon>Euteleostomi</taxon>
        <taxon>Actinopterygii</taxon>
        <taxon>Neopterygii</taxon>
        <taxon>Teleostei</taxon>
        <taxon>Anguilliformes</taxon>
        <taxon>Anguillidae</taxon>
        <taxon>Anguilla</taxon>
    </lineage>
</organism>
<keyword evidence="2" id="KW-0723">Serine/threonine-protein kinase</keyword>
<feature type="region of interest" description="Disordered" evidence="7">
    <location>
        <begin position="220"/>
        <end position="280"/>
    </location>
</feature>
<evidence type="ECO:0000256" key="6">
    <source>
        <dbReference type="ARBA" id="ARBA00022840"/>
    </source>
</evidence>
<protein>
    <recommendedName>
        <fullName evidence="1">non-specific serine/threonine protein kinase</fullName>
        <ecNumber evidence="1">2.7.11.1</ecNumber>
    </recommendedName>
</protein>
<keyword evidence="6" id="KW-0067">ATP-binding</keyword>
<evidence type="ECO:0000256" key="1">
    <source>
        <dbReference type="ARBA" id="ARBA00012513"/>
    </source>
</evidence>